<sequence length="442" mass="46846">MTALAHEALHASLQDPVLESIGFLNEIMSRHRDAISFAPGAPHPDPYTELDPGRYLDRFVAHAAAEAGCTPAQAARLLYEYGPARGLVNGIVAGALRRDQGIDADPDSLVITVGAQEAMLLTLRALTASPDDLLAVADPCFVGITSAASLLGTEVVPVPEDADGLDLDALAEACRATREAGRHIRACYVAPDYANPSGSRMEPERRLCLLELAEEEDFLILEDNAYGFTAAPGSELPALKALDATGRVIHIGTFAKVCFPGARVGYVIADQTVVTAAGPVPLASELARLKTAVTVNTSPVCQALIAGMLLEHGGSLAELGRTRSALYRRNLAHLLRALERERADGLPDGIEWNRPVGGFFVRMRLPVRVDAALLEVSAAEYGVLWTPMAPFHPGGGGTHSLRLSCSYLDPERIDQGVRRLGAFLRAHPGPGAAGPSAEGILR</sequence>
<evidence type="ECO:0000256" key="2">
    <source>
        <dbReference type="ARBA" id="ARBA00022576"/>
    </source>
</evidence>
<dbReference type="InterPro" id="IPR015424">
    <property type="entry name" value="PyrdxlP-dep_Trfase"/>
</dbReference>
<keyword evidence="7" id="KW-1185">Reference proteome</keyword>
<comment type="cofactor">
    <cofactor evidence="1">
        <name>pyridoxal 5'-phosphate</name>
        <dbReference type="ChEBI" id="CHEBI:597326"/>
    </cofactor>
</comment>
<dbReference type="Gene3D" id="3.40.640.10">
    <property type="entry name" value="Type I PLP-dependent aspartate aminotransferase-like (Major domain)"/>
    <property type="match status" value="1"/>
</dbReference>
<dbReference type="GO" id="GO:1901605">
    <property type="term" value="P:alpha-amino acid metabolic process"/>
    <property type="evidence" value="ECO:0007669"/>
    <property type="project" value="TreeGrafter"/>
</dbReference>
<evidence type="ECO:0000256" key="3">
    <source>
        <dbReference type="ARBA" id="ARBA00022679"/>
    </source>
</evidence>
<dbReference type="STRING" id="1196353.SAMN05444921_12695"/>
<evidence type="ECO:0000256" key="1">
    <source>
        <dbReference type="ARBA" id="ARBA00001933"/>
    </source>
</evidence>
<evidence type="ECO:0000313" key="7">
    <source>
        <dbReference type="Proteomes" id="UP000199063"/>
    </source>
</evidence>
<dbReference type="GO" id="GO:0008483">
    <property type="term" value="F:transaminase activity"/>
    <property type="evidence" value="ECO:0007669"/>
    <property type="project" value="UniProtKB-KW"/>
</dbReference>
<protein>
    <submittedName>
        <fullName evidence="6">(S)-3,5-dihydroxyphenylglycine transaminase</fullName>
    </submittedName>
</protein>
<dbReference type="PANTHER" id="PTHR42790">
    <property type="entry name" value="AMINOTRANSFERASE"/>
    <property type="match status" value="1"/>
</dbReference>
<evidence type="ECO:0000256" key="4">
    <source>
        <dbReference type="ARBA" id="ARBA00022898"/>
    </source>
</evidence>
<accession>A0A1H0B7E3</accession>
<dbReference type="SUPFAM" id="SSF53383">
    <property type="entry name" value="PLP-dependent transferases"/>
    <property type="match status" value="1"/>
</dbReference>
<name>A0A1H0B7E3_9ACTN</name>
<gene>
    <name evidence="6" type="ORF">SAMN05444921_12695</name>
</gene>
<dbReference type="InterPro" id="IPR004839">
    <property type="entry name" value="Aminotransferase_I/II_large"/>
</dbReference>
<evidence type="ECO:0000259" key="5">
    <source>
        <dbReference type="Pfam" id="PF00155"/>
    </source>
</evidence>
<keyword evidence="4" id="KW-0663">Pyridoxal phosphate</keyword>
<proteinExistence type="predicted"/>
<dbReference type="Proteomes" id="UP000199063">
    <property type="component" value="Unassembled WGS sequence"/>
</dbReference>
<organism evidence="6 7">
    <name type="scientific">Streptomyces wuyuanensis</name>
    <dbReference type="NCBI Taxonomy" id="1196353"/>
    <lineage>
        <taxon>Bacteria</taxon>
        <taxon>Bacillati</taxon>
        <taxon>Actinomycetota</taxon>
        <taxon>Actinomycetes</taxon>
        <taxon>Kitasatosporales</taxon>
        <taxon>Streptomycetaceae</taxon>
        <taxon>Streptomyces</taxon>
    </lineage>
</organism>
<dbReference type="GO" id="GO:0030170">
    <property type="term" value="F:pyridoxal phosphate binding"/>
    <property type="evidence" value="ECO:0007669"/>
    <property type="project" value="InterPro"/>
</dbReference>
<dbReference type="EMBL" id="FNHI01000026">
    <property type="protein sequence ID" value="SDN41590.1"/>
    <property type="molecule type" value="Genomic_DNA"/>
</dbReference>
<feature type="domain" description="Aminotransferase class I/classII large" evidence="5">
    <location>
        <begin position="60"/>
        <end position="420"/>
    </location>
</feature>
<dbReference type="Pfam" id="PF00155">
    <property type="entry name" value="Aminotran_1_2"/>
    <property type="match status" value="1"/>
</dbReference>
<keyword evidence="3" id="KW-0808">Transferase</keyword>
<dbReference type="InterPro" id="IPR015421">
    <property type="entry name" value="PyrdxlP-dep_Trfase_major"/>
</dbReference>
<dbReference type="InterPro" id="IPR050859">
    <property type="entry name" value="Class-I_PLP-dep_aminotransf"/>
</dbReference>
<dbReference type="GeneID" id="40833389"/>
<dbReference type="Gene3D" id="3.90.1150.10">
    <property type="entry name" value="Aspartate Aminotransferase, domain 1"/>
    <property type="match status" value="1"/>
</dbReference>
<dbReference type="InterPro" id="IPR015422">
    <property type="entry name" value="PyrdxlP-dep_Trfase_small"/>
</dbReference>
<reference evidence="7" key="1">
    <citation type="submission" date="2016-10" db="EMBL/GenBank/DDBJ databases">
        <authorList>
            <person name="Varghese N."/>
            <person name="Submissions S."/>
        </authorList>
    </citation>
    <scope>NUCLEOTIDE SEQUENCE [LARGE SCALE GENOMIC DNA]</scope>
    <source>
        <strain evidence="7">CGMCC 4.7042</strain>
    </source>
</reference>
<dbReference type="RefSeq" id="WP_093660722.1">
    <property type="nucleotide sequence ID" value="NZ_FNHI01000026.1"/>
</dbReference>
<evidence type="ECO:0000313" key="6">
    <source>
        <dbReference type="EMBL" id="SDN41590.1"/>
    </source>
</evidence>
<dbReference type="OrthoDB" id="199743at2"/>
<dbReference type="CDD" id="cd00609">
    <property type="entry name" value="AAT_like"/>
    <property type="match status" value="1"/>
</dbReference>
<keyword evidence="2" id="KW-0032">Aminotransferase</keyword>
<dbReference type="PANTHER" id="PTHR42790:SF19">
    <property type="entry name" value="KYNURENINE_ALPHA-AMINOADIPATE AMINOTRANSFERASE, MITOCHONDRIAL"/>
    <property type="match status" value="1"/>
</dbReference>
<dbReference type="AlphaFoldDB" id="A0A1H0B7E3"/>